<evidence type="ECO:0000313" key="4">
    <source>
        <dbReference type="Proteomes" id="UP001270362"/>
    </source>
</evidence>
<evidence type="ECO:0000259" key="2">
    <source>
        <dbReference type="Pfam" id="PF24883"/>
    </source>
</evidence>
<keyword evidence="4" id="KW-1185">Reference proteome</keyword>
<dbReference type="PANTHER" id="PTHR10039">
    <property type="entry name" value="AMELOGENIN"/>
    <property type="match status" value="1"/>
</dbReference>
<name>A0AAE1CIV2_9PEZI</name>
<dbReference type="EMBL" id="JAULSO010000001">
    <property type="protein sequence ID" value="KAK3695663.1"/>
    <property type="molecule type" value="Genomic_DNA"/>
</dbReference>
<protein>
    <recommendedName>
        <fullName evidence="2">Nephrocystin 3-like N-terminal domain-containing protein</fullName>
    </recommendedName>
</protein>
<evidence type="ECO:0000256" key="1">
    <source>
        <dbReference type="ARBA" id="ARBA00022737"/>
    </source>
</evidence>
<keyword evidence="1" id="KW-0677">Repeat</keyword>
<dbReference type="Gene3D" id="3.40.50.300">
    <property type="entry name" value="P-loop containing nucleotide triphosphate hydrolases"/>
    <property type="match status" value="1"/>
</dbReference>
<dbReference type="AlphaFoldDB" id="A0AAE1CIV2"/>
<feature type="domain" description="Nephrocystin 3-like N-terminal" evidence="2">
    <location>
        <begin position="82"/>
        <end position="245"/>
    </location>
</feature>
<gene>
    <name evidence="3" type="ORF">B0T22DRAFT_534463</name>
</gene>
<proteinExistence type="predicted"/>
<sequence>MLPLTLDELAWPLKRDEARALLDEIATCNSTVSVALNGFVLQEIRSLRQVLDKSQRREVYTWLQQTDPSPRHNAAISLYEEGTGEWILRSEEWNNWIKEQSRCIWIHVIPGAGKTVLAAHLIDQIRVVCASESTRRTALVYYYCYHGNNQDETVPLLRWLLCQLCRQSGLVSRETYDLFRSGCHPDIRQLLSAMASELTSFDTVFSAMDALDESQPRPWETLLQTIDTLATDDRFQSLQLLATSREYSEIERALSRKFVSVPMSHPLVEVDIRTYVAAHIQKDHRFQKWPENLKREVEDALSKRASGMFRLAVCQLDIIKRLNISRSKQIRDAIKSLPCTLDETYGRILTLIPEEHRDLVRFALRWISFWDSFSAVYTLTSSVKLNRIFTEPPSLLVAYETFSNHGLSGDDQEAHSLVDVEILQECCGCLLDIPPYRGDAVSTMNFAHYTQSTQLYQH</sequence>
<dbReference type="Pfam" id="PF24883">
    <property type="entry name" value="NPHP3_N"/>
    <property type="match status" value="1"/>
</dbReference>
<dbReference type="PANTHER" id="PTHR10039:SF16">
    <property type="entry name" value="GPI INOSITOL-DEACYLASE"/>
    <property type="match status" value="1"/>
</dbReference>
<evidence type="ECO:0000313" key="3">
    <source>
        <dbReference type="EMBL" id="KAK3695663.1"/>
    </source>
</evidence>
<dbReference type="SUPFAM" id="SSF52540">
    <property type="entry name" value="P-loop containing nucleoside triphosphate hydrolases"/>
    <property type="match status" value="1"/>
</dbReference>
<reference evidence="3" key="2">
    <citation type="submission" date="2023-06" db="EMBL/GenBank/DDBJ databases">
        <authorList>
            <consortium name="Lawrence Berkeley National Laboratory"/>
            <person name="Haridas S."/>
            <person name="Hensen N."/>
            <person name="Bonometti L."/>
            <person name="Westerberg I."/>
            <person name="Brannstrom I.O."/>
            <person name="Guillou S."/>
            <person name="Cros-Aarteil S."/>
            <person name="Calhoun S."/>
            <person name="Kuo A."/>
            <person name="Mondo S."/>
            <person name="Pangilinan J."/>
            <person name="Riley R."/>
            <person name="Labutti K."/>
            <person name="Andreopoulos B."/>
            <person name="Lipzen A."/>
            <person name="Chen C."/>
            <person name="Yanf M."/>
            <person name="Daum C."/>
            <person name="Ng V."/>
            <person name="Clum A."/>
            <person name="Steindorff A."/>
            <person name="Ohm R."/>
            <person name="Martin F."/>
            <person name="Silar P."/>
            <person name="Natvig D."/>
            <person name="Lalanne C."/>
            <person name="Gautier V."/>
            <person name="Ament-Velasquez S.L."/>
            <person name="Kruys A."/>
            <person name="Hutchinson M.I."/>
            <person name="Powell A.J."/>
            <person name="Barry K."/>
            <person name="Miller A.N."/>
            <person name="Grigoriev I.V."/>
            <person name="Debuchy R."/>
            <person name="Gladieux P."/>
            <person name="Thoren M.H."/>
            <person name="Johannesson H."/>
        </authorList>
    </citation>
    <scope>NUCLEOTIDE SEQUENCE</scope>
    <source>
        <strain evidence="3">CBS 314.62</strain>
    </source>
</reference>
<dbReference type="Proteomes" id="UP001270362">
    <property type="component" value="Unassembled WGS sequence"/>
</dbReference>
<dbReference type="InterPro" id="IPR027417">
    <property type="entry name" value="P-loop_NTPase"/>
</dbReference>
<organism evidence="3 4">
    <name type="scientific">Podospora appendiculata</name>
    <dbReference type="NCBI Taxonomy" id="314037"/>
    <lineage>
        <taxon>Eukaryota</taxon>
        <taxon>Fungi</taxon>
        <taxon>Dikarya</taxon>
        <taxon>Ascomycota</taxon>
        <taxon>Pezizomycotina</taxon>
        <taxon>Sordariomycetes</taxon>
        <taxon>Sordariomycetidae</taxon>
        <taxon>Sordariales</taxon>
        <taxon>Podosporaceae</taxon>
        <taxon>Podospora</taxon>
    </lineage>
</organism>
<reference evidence="3" key="1">
    <citation type="journal article" date="2023" name="Mol. Phylogenet. Evol.">
        <title>Genome-scale phylogeny and comparative genomics of the fungal order Sordariales.</title>
        <authorList>
            <person name="Hensen N."/>
            <person name="Bonometti L."/>
            <person name="Westerberg I."/>
            <person name="Brannstrom I.O."/>
            <person name="Guillou S."/>
            <person name="Cros-Aarteil S."/>
            <person name="Calhoun S."/>
            <person name="Haridas S."/>
            <person name="Kuo A."/>
            <person name="Mondo S."/>
            <person name="Pangilinan J."/>
            <person name="Riley R."/>
            <person name="LaButti K."/>
            <person name="Andreopoulos B."/>
            <person name="Lipzen A."/>
            <person name="Chen C."/>
            <person name="Yan M."/>
            <person name="Daum C."/>
            <person name="Ng V."/>
            <person name="Clum A."/>
            <person name="Steindorff A."/>
            <person name="Ohm R.A."/>
            <person name="Martin F."/>
            <person name="Silar P."/>
            <person name="Natvig D.O."/>
            <person name="Lalanne C."/>
            <person name="Gautier V."/>
            <person name="Ament-Velasquez S.L."/>
            <person name="Kruys A."/>
            <person name="Hutchinson M.I."/>
            <person name="Powell A.J."/>
            <person name="Barry K."/>
            <person name="Miller A.N."/>
            <person name="Grigoriev I.V."/>
            <person name="Debuchy R."/>
            <person name="Gladieux P."/>
            <person name="Hiltunen Thoren M."/>
            <person name="Johannesson H."/>
        </authorList>
    </citation>
    <scope>NUCLEOTIDE SEQUENCE</scope>
    <source>
        <strain evidence="3">CBS 314.62</strain>
    </source>
</reference>
<comment type="caution">
    <text evidence="3">The sequence shown here is derived from an EMBL/GenBank/DDBJ whole genome shotgun (WGS) entry which is preliminary data.</text>
</comment>
<dbReference type="InterPro" id="IPR056884">
    <property type="entry name" value="NPHP3-like_N"/>
</dbReference>
<accession>A0AAE1CIV2</accession>